<protein>
    <submittedName>
        <fullName evidence="3">Monovalent cation/H(+) antiporter subunit G</fullName>
    </submittedName>
</protein>
<dbReference type="NCBIfam" id="TIGR01300">
    <property type="entry name" value="CPA3_mnhG_phaG"/>
    <property type="match status" value="1"/>
</dbReference>
<comment type="caution">
    <text evidence="3">The sequence shown here is derived from an EMBL/GenBank/DDBJ whole genome shotgun (WGS) entry which is preliminary data.</text>
</comment>
<comment type="similarity">
    <text evidence="1">Belongs to the CPA3 antiporters (TC 2.A.63) subunit G family.</text>
</comment>
<dbReference type="InterPro" id="IPR005133">
    <property type="entry name" value="PhaG_MnhG_YufB"/>
</dbReference>
<accession>A0ABW4RXZ9</accession>
<name>A0ABW4RXZ9_9ACTN</name>
<evidence type="ECO:0000256" key="2">
    <source>
        <dbReference type="SAM" id="Phobius"/>
    </source>
</evidence>
<dbReference type="Proteomes" id="UP001597326">
    <property type="component" value="Unassembled WGS sequence"/>
</dbReference>
<evidence type="ECO:0000313" key="3">
    <source>
        <dbReference type="EMBL" id="MFD1891062.1"/>
    </source>
</evidence>
<proteinExistence type="inferred from homology"/>
<feature type="transmembrane region" description="Helical" evidence="2">
    <location>
        <begin position="46"/>
        <end position="77"/>
    </location>
</feature>
<dbReference type="EMBL" id="JBHUFZ010000028">
    <property type="protein sequence ID" value="MFD1891062.1"/>
    <property type="molecule type" value="Genomic_DNA"/>
</dbReference>
<organism evidence="3 4">
    <name type="scientific">Luteococcus peritonei</name>
    <dbReference type="NCBI Taxonomy" id="88874"/>
    <lineage>
        <taxon>Bacteria</taxon>
        <taxon>Bacillati</taxon>
        <taxon>Actinomycetota</taxon>
        <taxon>Actinomycetes</taxon>
        <taxon>Propionibacteriales</taxon>
        <taxon>Propionibacteriaceae</taxon>
        <taxon>Luteococcus</taxon>
    </lineage>
</organism>
<dbReference type="PANTHER" id="PTHR34703">
    <property type="entry name" value="ANTIPORTER SUBUNIT MNHG2-RELATED"/>
    <property type="match status" value="1"/>
</dbReference>
<sequence length="112" mass="11821">MNHVLDLLSAVLLLAGSLLCFCAAVGLVRFPDLLSRMHAATKPQVLGIVLVLLGVGVGLRSGISVGMLVLVALFQLLTTPVASHMMSRGALRAGQVSLPADHRREIEETLGR</sequence>
<keyword evidence="2" id="KW-0812">Transmembrane</keyword>
<reference evidence="4" key="1">
    <citation type="journal article" date="2019" name="Int. J. Syst. Evol. Microbiol.">
        <title>The Global Catalogue of Microorganisms (GCM) 10K type strain sequencing project: providing services to taxonomists for standard genome sequencing and annotation.</title>
        <authorList>
            <consortium name="The Broad Institute Genomics Platform"/>
            <consortium name="The Broad Institute Genome Sequencing Center for Infectious Disease"/>
            <person name="Wu L."/>
            <person name="Ma J."/>
        </authorList>
    </citation>
    <scope>NUCLEOTIDE SEQUENCE [LARGE SCALE GENOMIC DNA]</scope>
    <source>
        <strain evidence="4">CAIM 431</strain>
    </source>
</reference>
<gene>
    <name evidence="3" type="primary">mnhG</name>
    <name evidence="3" type="ORF">ACFSCS_12855</name>
</gene>
<keyword evidence="4" id="KW-1185">Reference proteome</keyword>
<dbReference type="RefSeq" id="WP_343874238.1">
    <property type="nucleotide sequence ID" value="NZ_BAAAIX010000026.1"/>
</dbReference>
<keyword evidence="2" id="KW-1133">Transmembrane helix</keyword>
<evidence type="ECO:0000256" key="1">
    <source>
        <dbReference type="ARBA" id="ARBA00008404"/>
    </source>
</evidence>
<dbReference type="Pfam" id="PF03334">
    <property type="entry name" value="PhaG_MnhG_YufB"/>
    <property type="match status" value="1"/>
</dbReference>
<evidence type="ECO:0000313" key="4">
    <source>
        <dbReference type="Proteomes" id="UP001597326"/>
    </source>
</evidence>
<dbReference type="NCBIfam" id="NF009314">
    <property type="entry name" value="PRK12674.1-2"/>
    <property type="match status" value="1"/>
</dbReference>
<dbReference type="PANTHER" id="PTHR34703:SF1">
    <property type="entry name" value="ANTIPORTER SUBUNIT MNHG2-RELATED"/>
    <property type="match status" value="1"/>
</dbReference>
<keyword evidence="2" id="KW-0472">Membrane</keyword>